<dbReference type="STRING" id="144026.SAMN04488568_104181"/>
<evidence type="ECO:0000256" key="2">
    <source>
        <dbReference type="ARBA" id="ARBA00023015"/>
    </source>
</evidence>
<dbReference type="FunFam" id="3.40.190.290:FF:000001">
    <property type="entry name" value="Transcriptional regulator, LysR family"/>
    <property type="match status" value="1"/>
</dbReference>
<keyword evidence="7" id="KW-1185">Reference proteome</keyword>
<dbReference type="InterPro" id="IPR000847">
    <property type="entry name" value="LysR_HTH_N"/>
</dbReference>
<dbReference type="Proteomes" id="UP000199759">
    <property type="component" value="Unassembled WGS sequence"/>
</dbReference>
<dbReference type="AlphaFoldDB" id="A0A1G9Q6G9"/>
<dbReference type="SUPFAM" id="SSF46785">
    <property type="entry name" value="Winged helix' DNA-binding domain"/>
    <property type="match status" value="1"/>
</dbReference>
<evidence type="ECO:0000256" key="3">
    <source>
        <dbReference type="ARBA" id="ARBA00023125"/>
    </source>
</evidence>
<evidence type="ECO:0000313" key="7">
    <source>
        <dbReference type="Proteomes" id="UP000199759"/>
    </source>
</evidence>
<dbReference type="InterPro" id="IPR036388">
    <property type="entry name" value="WH-like_DNA-bd_sf"/>
</dbReference>
<keyword evidence="2" id="KW-0805">Transcription regulation</keyword>
<organism evidence="6 7">
    <name type="scientific">Maricaulis salignorans</name>
    <dbReference type="NCBI Taxonomy" id="144026"/>
    <lineage>
        <taxon>Bacteria</taxon>
        <taxon>Pseudomonadati</taxon>
        <taxon>Pseudomonadota</taxon>
        <taxon>Alphaproteobacteria</taxon>
        <taxon>Maricaulales</taxon>
        <taxon>Maricaulaceae</taxon>
        <taxon>Maricaulis</taxon>
    </lineage>
</organism>
<evidence type="ECO:0000259" key="5">
    <source>
        <dbReference type="PROSITE" id="PS50931"/>
    </source>
</evidence>
<dbReference type="PANTHER" id="PTHR30537">
    <property type="entry name" value="HTH-TYPE TRANSCRIPTIONAL REGULATOR"/>
    <property type="match status" value="1"/>
</dbReference>
<gene>
    <name evidence="6" type="ORF">SAMN04488568_104181</name>
</gene>
<name>A0A1G9Q6G9_9PROT</name>
<dbReference type="PROSITE" id="PS50931">
    <property type="entry name" value="HTH_LYSR"/>
    <property type="match status" value="1"/>
</dbReference>
<dbReference type="GO" id="GO:0003700">
    <property type="term" value="F:DNA-binding transcription factor activity"/>
    <property type="evidence" value="ECO:0007669"/>
    <property type="project" value="InterPro"/>
</dbReference>
<dbReference type="FunFam" id="1.10.10.10:FF:000001">
    <property type="entry name" value="LysR family transcriptional regulator"/>
    <property type="match status" value="1"/>
</dbReference>
<evidence type="ECO:0000256" key="1">
    <source>
        <dbReference type="ARBA" id="ARBA00009437"/>
    </source>
</evidence>
<sequence>MLDNIALFLLIVEKGSLTAAGREAGLSPTTVSERLAALEAHYGVVLLNRTTRAISLTEEGRTLIEGAKRVLGEVEDLDSRIRFGAQNLSGPIRLSAPSDLGRNLVSDAVSSFLAKHPGITVELLLSDSYIDIVGQGIDIAVRFGEIIDSTLRSRQLKARRRVICAAPAYIQAHGAPKKPVDLKSHNCLLMRFGGNLDNLWRLSANGVKQIVTVRGDRVANDGALVHQWALEGHGIALKSELDIAPDLQAGRLVELLPDYAPPPSPVQLLLPPGRTQPRRVRALTDHLAQAIDGA</sequence>
<comment type="similarity">
    <text evidence="1">Belongs to the LysR transcriptional regulatory family.</text>
</comment>
<dbReference type="Pfam" id="PF00126">
    <property type="entry name" value="HTH_1"/>
    <property type="match status" value="1"/>
</dbReference>
<dbReference type="GO" id="GO:0003677">
    <property type="term" value="F:DNA binding"/>
    <property type="evidence" value="ECO:0007669"/>
    <property type="project" value="UniProtKB-KW"/>
</dbReference>
<dbReference type="SUPFAM" id="SSF53850">
    <property type="entry name" value="Periplasmic binding protein-like II"/>
    <property type="match status" value="1"/>
</dbReference>
<evidence type="ECO:0000313" key="6">
    <source>
        <dbReference type="EMBL" id="SDM06644.1"/>
    </source>
</evidence>
<dbReference type="InterPro" id="IPR058163">
    <property type="entry name" value="LysR-type_TF_proteobact-type"/>
</dbReference>
<feature type="domain" description="HTH lysR-type" evidence="5">
    <location>
        <begin position="1"/>
        <end position="57"/>
    </location>
</feature>
<reference evidence="6 7" key="1">
    <citation type="submission" date="2016-10" db="EMBL/GenBank/DDBJ databases">
        <authorList>
            <person name="de Groot N.N."/>
        </authorList>
    </citation>
    <scope>NUCLEOTIDE SEQUENCE [LARGE SCALE GENOMIC DNA]</scope>
    <source>
        <strain evidence="6 7">DSM 16077</strain>
    </source>
</reference>
<dbReference type="InterPro" id="IPR036390">
    <property type="entry name" value="WH_DNA-bd_sf"/>
</dbReference>
<dbReference type="Pfam" id="PF03466">
    <property type="entry name" value="LysR_substrate"/>
    <property type="match status" value="1"/>
</dbReference>
<dbReference type="Gene3D" id="1.10.10.10">
    <property type="entry name" value="Winged helix-like DNA-binding domain superfamily/Winged helix DNA-binding domain"/>
    <property type="match status" value="1"/>
</dbReference>
<dbReference type="PANTHER" id="PTHR30537:SF5">
    <property type="entry name" value="HTH-TYPE TRANSCRIPTIONAL ACTIVATOR TTDR-RELATED"/>
    <property type="match status" value="1"/>
</dbReference>
<protein>
    <submittedName>
        <fullName evidence="6">DNA-binding transcriptional regulator, LysR family</fullName>
    </submittedName>
</protein>
<dbReference type="InterPro" id="IPR005119">
    <property type="entry name" value="LysR_subst-bd"/>
</dbReference>
<evidence type="ECO:0000256" key="4">
    <source>
        <dbReference type="ARBA" id="ARBA00023163"/>
    </source>
</evidence>
<dbReference type="EMBL" id="FNHG01000004">
    <property type="protein sequence ID" value="SDM06644.1"/>
    <property type="molecule type" value="Genomic_DNA"/>
</dbReference>
<keyword evidence="4" id="KW-0804">Transcription</keyword>
<keyword evidence="3 6" id="KW-0238">DNA-binding</keyword>
<proteinExistence type="inferred from homology"/>
<accession>A0A1G9Q6G9</accession>
<dbReference type="Gene3D" id="3.40.190.290">
    <property type="match status" value="1"/>
</dbReference>
<dbReference type="CDD" id="cd08422">
    <property type="entry name" value="PBP2_CrgA_like"/>
    <property type="match status" value="1"/>
</dbReference>